<feature type="region of interest" description="Disordered" evidence="1">
    <location>
        <begin position="200"/>
        <end position="222"/>
    </location>
</feature>
<name>A0AAD8VZC1_LOLMU</name>
<feature type="compositionally biased region" description="Basic residues" evidence="1">
    <location>
        <begin position="673"/>
        <end position="682"/>
    </location>
</feature>
<dbReference type="AlphaFoldDB" id="A0AAD8VZC1"/>
<feature type="region of interest" description="Disordered" evidence="1">
    <location>
        <begin position="627"/>
        <end position="711"/>
    </location>
</feature>
<evidence type="ECO:0000256" key="1">
    <source>
        <dbReference type="SAM" id="MobiDB-lite"/>
    </source>
</evidence>
<feature type="region of interest" description="Disordered" evidence="1">
    <location>
        <begin position="255"/>
        <end position="274"/>
    </location>
</feature>
<accession>A0AAD8VZC1</accession>
<feature type="compositionally biased region" description="Basic and acidic residues" evidence="1">
    <location>
        <begin position="258"/>
        <end position="271"/>
    </location>
</feature>
<keyword evidence="3" id="KW-1185">Reference proteome</keyword>
<comment type="caution">
    <text evidence="2">The sequence shown here is derived from an EMBL/GenBank/DDBJ whole genome shotgun (WGS) entry which is preliminary data.</text>
</comment>
<organism evidence="2 3">
    <name type="scientific">Lolium multiflorum</name>
    <name type="common">Italian ryegrass</name>
    <name type="synonym">Lolium perenne subsp. multiflorum</name>
    <dbReference type="NCBI Taxonomy" id="4521"/>
    <lineage>
        <taxon>Eukaryota</taxon>
        <taxon>Viridiplantae</taxon>
        <taxon>Streptophyta</taxon>
        <taxon>Embryophyta</taxon>
        <taxon>Tracheophyta</taxon>
        <taxon>Spermatophyta</taxon>
        <taxon>Magnoliopsida</taxon>
        <taxon>Liliopsida</taxon>
        <taxon>Poales</taxon>
        <taxon>Poaceae</taxon>
        <taxon>BOP clade</taxon>
        <taxon>Pooideae</taxon>
        <taxon>Poodae</taxon>
        <taxon>Poeae</taxon>
        <taxon>Poeae Chloroplast Group 2 (Poeae type)</taxon>
        <taxon>Loliodinae</taxon>
        <taxon>Loliinae</taxon>
        <taxon>Lolium</taxon>
    </lineage>
</organism>
<feature type="compositionally biased region" description="Low complexity" evidence="1">
    <location>
        <begin position="207"/>
        <end position="216"/>
    </location>
</feature>
<reference evidence="2" key="1">
    <citation type="submission" date="2023-07" db="EMBL/GenBank/DDBJ databases">
        <title>A chromosome-level genome assembly of Lolium multiflorum.</title>
        <authorList>
            <person name="Chen Y."/>
            <person name="Copetti D."/>
            <person name="Kolliker R."/>
            <person name="Studer B."/>
        </authorList>
    </citation>
    <scope>NUCLEOTIDE SEQUENCE</scope>
    <source>
        <strain evidence="2">02402/16</strain>
        <tissue evidence="2">Leaf</tissue>
    </source>
</reference>
<evidence type="ECO:0000313" key="3">
    <source>
        <dbReference type="Proteomes" id="UP001231189"/>
    </source>
</evidence>
<gene>
    <name evidence="2" type="ORF">QYE76_001408</name>
</gene>
<protein>
    <submittedName>
        <fullName evidence="2">Uncharacterized protein</fullName>
    </submittedName>
</protein>
<proteinExistence type="predicted"/>
<dbReference type="EMBL" id="JAUUTY010000005">
    <property type="protein sequence ID" value="KAK1627093.1"/>
    <property type="molecule type" value="Genomic_DNA"/>
</dbReference>
<evidence type="ECO:0000313" key="2">
    <source>
        <dbReference type="EMBL" id="KAK1627093.1"/>
    </source>
</evidence>
<dbReference type="Proteomes" id="UP001231189">
    <property type="component" value="Unassembled WGS sequence"/>
</dbReference>
<feature type="compositionally biased region" description="Basic and acidic residues" evidence="1">
    <location>
        <begin position="628"/>
        <end position="637"/>
    </location>
</feature>
<dbReference type="PANTHER" id="PTHR33167:SF4">
    <property type="entry name" value="TRANSCRIPTION FACTOR, PUTATIVE (DUF863)-RELATED"/>
    <property type="match status" value="1"/>
</dbReference>
<feature type="compositionally biased region" description="Basic residues" evidence="1">
    <location>
        <begin position="699"/>
        <end position="711"/>
    </location>
</feature>
<sequence>MENKPSEHFSNRITMRPTKGPAYEMIKQTMLAQDATLRSQVSELHHLYKFQKYLMAFRSQGKEIYVNSQGRKAQKVGRPVGQGMKKPSENFMKGKKLARGSIGVSLRHSNSESTKRMLDIQVPADACADDSDDDSDDDVVMMWLPRNNDSVLGTNVNLNIEGSSHMNRNVITGLEPPVVSAVNVLSKEVVGSSSTMKRIDFPTVGTSSSQNQSYSSGRMNLDLPSLEDNLEEKHVGAASGSKFFAANEEAWRSNSYSHKKDDRSNDIHNKSGVDSSTAHYLSSSSIINPQIFAASSSNAALKYQWQSSSTASRQYADAEMHFAQNDRLPAVQEYCGLHSSVIPGGQFQKHSPFYDCPKDVDLNNGPQDANTTLGQASESTPMEISWVRNKLLNMRKEVSMKKSQVALSCANVHSQILPGSMAYSEGSRRIFGCTVSAATKRDSEPSSTVHMGTDITALIKGIANMQIQSEKKKDDTNGRDLMDLNVALPFMVDMEMDVHQSEGNNGVPQEPNAPCIDLNVALPFMSDMEIDTRQSGGNTVPQAPDDPSNEVLAITAAENLIAMHNDEFQARSPHVNDILHWFADLTISAGENTVFYNTESNNGDGSEALKLQLFETKDSVYSSALYTQDRKSNEDHVSAAAPTFKASDKANSSTETPTEDGHPEGHYSGGALKARRSLRKASYKANSSTATPPEVAPNARRRSLRSFRGRK</sequence>
<dbReference type="PANTHER" id="PTHR33167">
    <property type="entry name" value="TRANSCRIPTION FACTOR, PUTATIVE (DUF863)-RELATED"/>
    <property type="match status" value="1"/>
</dbReference>